<accession>A0AAV1I3M8</accession>
<organism evidence="1 2">
    <name type="scientific">Coccomyxa viridis</name>
    <dbReference type="NCBI Taxonomy" id="1274662"/>
    <lineage>
        <taxon>Eukaryota</taxon>
        <taxon>Viridiplantae</taxon>
        <taxon>Chlorophyta</taxon>
        <taxon>core chlorophytes</taxon>
        <taxon>Trebouxiophyceae</taxon>
        <taxon>Trebouxiophyceae incertae sedis</taxon>
        <taxon>Coccomyxaceae</taxon>
        <taxon>Coccomyxa</taxon>
    </lineage>
</organism>
<dbReference type="EMBL" id="CAUYUE010000006">
    <property type="protein sequence ID" value="CAK0780822.1"/>
    <property type="molecule type" value="Genomic_DNA"/>
</dbReference>
<sequence length="110" mass="12411">MVASRLEAEQARRWSGRDAELARHIKHAEQCSWNLCRHGSQSSPKTASRVLAVQFRTQDGLFSGDMQIRHTGLPVMDKGVLEDISVSRARSRGLAAGLAWHEIRYRLMDP</sequence>
<dbReference type="Proteomes" id="UP001314263">
    <property type="component" value="Unassembled WGS sequence"/>
</dbReference>
<keyword evidence="2" id="KW-1185">Reference proteome</keyword>
<protein>
    <recommendedName>
        <fullName evidence="3">TonB C-terminal domain-containing protein</fullName>
    </recommendedName>
</protein>
<evidence type="ECO:0008006" key="3">
    <source>
        <dbReference type="Google" id="ProtNLM"/>
    </source>
</evidence>
<proteinExistence type="predicted"/>
<name>A0AAV1I3M8_9CHLO</name>
<comment type="caution">
    <text evidence="1">The sequence shown here is derived from an EMBL/GenBank/DDBJ whole genome shotgun (WGS) entry which is preliminary data.</text>
</comment>
<dbReference type="AlphaFoldDB" id="A0AAV1I3M8"/>
<reference evidence="1 2" key="1">
    <citation type="submission" date="2023-10" db="EMBL/GenBank/DDBJ databases">
        <authorList>
            <person name="Maclean D."/>
            <person name="Macfadyen A."/>
        </authorList>
    </citation>
    <scope>NUCLEOTIDE SEQUENCE [LARGE SCALE GENOMIC DNA]</scope>
</reference>
<gene>
    <name evidence="1" type="ORF">CVIRNUC_005187</name>
</gene>
<evidence type="ECO:0000313" key="1">
    <source>
        <dbReference type="EMBL" id="CAK0780822.1"/>
    </source>
</evidence>
<evidence type="ECO:0000313" key="2">
    <source>
        <dbReference type="Proteomes" id="UP001314263"/>
    </source>
</evidence>